<evidence type="ECO:0000256" key="2">
    <source>
        <dbReference type="ARBA" id="ARBA00022692"/>
    </source>
</evidence>
<evidence type="ECO:0000259" key="11">
    <source>
        <dbReference type="PROSITE" id="PS50215"/>
    </source>
</evidence>
<feature type="domain" description="Peptidase M12B" evidence="11">
    <location>
        <begin position="211"/>
        <end position="404"/>
    </location>
</feature>
<dbReference type="InterPro" id="IPR000742">
    <property type="entry name" value="EGF"/>
</dbReference>
<evidence type="ECO:0000259" key="10">
    <source>
        <dbReference type="PROSITE" id="PS50214"/>
    </source>
</evidence>
<evidence type="ECO:0000256" key="5">
    <source>
        <dbReference type="ARBA" id="ARBA00023157"/>
    </source>
</evidence>
<dbReference type="FunFam" id="4.10.70.10:FF:000003">
    <property type="entry name" value="Disintegrin and metalloproteinase domain-containing protein 17"/>
    <property type="match status" value="1"/>
</dbReference>
<comment type="caution">
    <text evidence="12">The sequence shown here is derived from an EMBL/GenBank/DDBJ whole genome shotgun (WGS) entry which is preliminary data.</text>
</comment>
<feature type="disulfide bond" evidence="6">
    <location>
        <begin position="473"/>
        <end position="493"/>
    </location>
</feature>
<dbReference type="GO" id="GO:0006508">
    <property type="term" value="P:proteolysis"/>
    <property type="evidence" value="ECO:0007669"/>
    <property type="project" value="InterPro"/>
</dbReference>
<dbReference type="InterPro" id="IPR036436">
    <property type="entry name" value="Disintegrin_dom_sf"/>
</dbReference>
<dbReference type="Gene3D" id="3.40.390.10">
    <property type="entry name" value="Collagenase (Catalytic Domain)"/>
    <property type="match status" value="1"/>
</dbReference>
<keyword evidence="13" id="KW-1185">Reference proteome</keyword>
<evidence type="ECO:0000256" key="7">
    <source>
        <dbReference type="PROSITE-ProRule" id="PRU00076"/>
    </source>
</evidence>
<dbReference type="Proteomes" id="UP000335636">
    <property type="component" value="Unassembled WGS sequence"/>
</dbReference>
<evidence type="ECO:0000256" key="3">
    <source>
        <dbReference type="ARBA" id="ARBA00022989"/>
    </source>
</evidence>
<dbReference type="PROSITE" id="PS50214">
    <property type="entry name" value="DISINTEGRIN_2"/>
    <property type="match status" value="1"/>
</dbReference>
<dbReference type="Pfam" id="PF01562">
    <property type="entry name" value="Pep_M12B_propep"/>
    <property type="match status" value="1"/>
</dbReference>
<name>A0A5E4D9K1_MARMO</name>
<comment type="subcellular location">
    <subcellularLocation>
        <location evidence="1">Membrane</location>
        <topology evidence="1">Single-pass membrane protein</topology>
    </subcellularLocation>
</comment>
<evidence type="ECO:0000259" key="9">
    <source>
        <dbReference type="PROSITE" id="PS50026"/>
    </source>
</evidence>
<dbReference type="GO" id="GO:0004222">
    <property type="term" value="F:metalloendopeptidase activity"/>
    <property type="evidence" value="ECO:0007669"/>
    <property type="project" value="InterPro"/>
</dbReference>
<dbReference type="SMART" id="SM00608">
    <property type="entry name" value="ACR"/>
    <property type="match status" value="1"/>
</dbReference>
<dbReference type="SUPFAM" id="SSF57552">
    <property type="entry name" value="Blood coagulation inhibitor (disintegrin)"/>
    <property type="match status" value="1"/>
</dbReference>
<gene>
    <name evidence="12" type="ORF">MONAX_5E013850</name>
</gene>
<evidence type="ECO:0000256" key="1">
    <source>
        <dbReference type="ARBA" id="ARBA00004167"/>
    </source>
</evidence>
<feature type="domain" description="EGF-like" evidence="9">
    <location>
        <begin position="641"/>
        <end position="674"/>
    </location>
</feature>
<keyword evidence="5 7" id="KW-1015">Disulfide bond</keyword>
<keyword evidence="4 8" id="KW-0472">Membrane</keyword>
<feature type="disulfide bond" evidence="7">
    <location>
        <begin position="664"/>
        <end position="673"/>
    </location>
</feature>
<feature type="non-terminal residue" evidence="12">
    <location>
        <position position="1"/>
    </location>
</feature>
<dbReference type="Pfam" id="PF00200">
    <property type="entry name" value="Disintegrin"/>
    <property type="match status" value="1"/>
</dbReference>
<evidence type="ECO:0000313" key="12">
    <source>
        <dbReference type="EMBL" id="VTJ89821.1"/>
    </source>
</evidence>
<dbReference type="PANTHER" id="PTHR11905">
    <property type="entry name" value="ADAM A DISINTEGRIN AND METALLOPROTEASE DOMAIN"/>
    <property type="match status" value="1"/>
</dbReference>
<feature type="domain" description="Disintegrin" evidence="10">
    <location>
        <begin position="415"/>
        <end position="501"/>
    </location>
</feature>
<evidence type="ECO:0000256" key="6">
    <source>
        <dbReference type="PROSITE-ProRule" id="PRU00068"/>
    </source>
</evidence>
<proteinExistence type="predicted"/>
<evidence type="ECO:0008006" key="14">
    <source>
        <dbReference type="Google" id="ProtNLM"/>
    </source>
</evidence>
<dbReference type="InterPro" id="IPR001590">
    <property type="entry name" value="Peptidase_M12B"/>
</dbReference>
<comment type="caution">
    <text evidence="7">Lacks conserved residue(s) required for the propagation of feature annotation.</text>
</comment>
<dbReference type="InterPro" id="IPR006586">
    <property type="entry name" value="ADAM_Cys-rich"/>
</dbReference>
<reference evidence="12" key="1">
    <citation type="submission" date="2019-04" db="EMBL/GenBank/DDBJ databases">
        <authorList>
            <person name="Alioto T."/>
            <person name="Alioto T."/>
        </authorList>
    </citation>
    <scope>NUCLEOTIDE SEQUENCE [LARGE SCALE GENOMIC DNA]</scope>
</reference>
<dbReference type="PROSITE" id="PS50215">
    <property type="entry name" value="ADAM_MEPRO"/>
    <property type="match status" value="1"/>
</dbReference>
<dbReference type="InterPro" id="IPR002870">
    <property type="entry name" value="Peptidase_M12B_N"/>
</dbReference>
<keyword evidence="2 8" id="KW-0812">Transmembrane</keyword>
<dbReference type="InterPro" id="IPR024079">
    <property type="entry name" value="MetalloPept_cat_dom_sf"/>
</dbReference>
<dbReference type="GO" id="GO:1990913">
    <property type="term" value="C:sperm head plasma membrane"/>
    <property type="evidence" value="ECO:0007669"/>
    <property type="project" value="TreeGrafter"/>
</dbReference>
<evidence type="ECO:0000256" key="4">
    <source>
        <dbReference type="ARBA" id="ARBA00023136"/>
    </source>
</evidence>
<dbReference type="SMART" id="SM00050">
    <property type="entry name" value="DISIN"/>
    <property type="match status" value="1"/>
</dbReference>
<dbReference type="PROSITE" id="PS50026">
    <property type="entry name" value="EGF_3"/>
    <property type="match status" value="1"/>
</dbReference>
<sequence length="750" mass="83602">ISRGWGMWPVEGPVPLRAAFLLLGIWALWAPVLCFQGHPSWRYSSSEVVVPKKEVQSGKSLHFPGHISYSLRFGGQRHVIHLWRKHLLWPRHMVLATQDDQGTLQMDYPYFPEDCYFLGYLKDIPLSTVTVETCSGGMEGVMMLDDLTYEISPLRDSNRFEHIVSQLVADKNAMGPMYGLDHKDVPSPLNPGVKYSAEPRISSMMYSGHEAALKGIVQCSRSMYSRYDNVSKCSEFLIHMFNIVDTLMRGIEFRFYISMVVVYSESDPVSLPSGEWYPSGMDIHKHYEDIFYWPFRPASCTLVLKDKPHESAFEPVPYSMCNKGSITFVAALYRPAILLAIIAANHQGRMIGVLYDGSNCVCQRRDTCIMFRWPGVTDAFSNCSFTHVQHIVSNPSLNTCYYRSERVLHNSSITMNRCGNYVVEGKEQCDCGPLKECYTSGCCNTECTFTEGSSCDRGACCANCTHSPMMTLCRTVQNVCDLPEHCSGSDSNCPEDTYLQDGTPCSQDGYCYNGNCTDRSMHCKEIFGESAMNAEDACYSINLATHRFGHCGRSENEMVYTPCTAADKMCGRLQCNNVTRLPILQEHVSFHQSYIDGAYCFGLDEHRSSGTTDAGKVRTGTPCGSGKMCIGSSCNTSINALDYDCLPEKCSYKGVCNNHRHCHCHVGWEPPNCDKLGHGGSVESGQLPKRVRTVDRNPELIIYLRLLYGRFYVFIAALLIAYALNAKTIKTVKEEAAAAGGEEAAAGGEA</sequence>
<accession>A0A5E4D9K1</accession>
<dbReference type="GO" id="GO:0009897">
    <property type="term" value="C:external side of plasma membrane"/>
    <property type="evidence" value="ECO:0007669"/>
    <property type="project" value="TreeGrafter"/>
</dbReference>
<dbReference type="InterPro" id="IPR001762">
    <property type="entry name" value="Disintegrin_dom"/>
</dbReference>
<dbReference type="PANTHER" id="PTHR11905:SF140">
    <property type="entry name" value="A DISINTEGRIN AND METALLOPEPTIDASE DOMAIN 6-RELATED"/>
    <property type="match status" value="1"/>
</dbReference>
<protein>
    <recommendedName>
        <fullName evidence="14">Disintegrin domain-containing protein</fullName>
    </recommendedName>
</protein>
<dbReference type="Gene3D" id="4.10.70.10">
    <property type="entry name" value="Disintegrin domain"/>
    <property type="match status" value="1"/>
</dbReference>
<evidence type="ECO:0000313" key="13">
    <source>
        <dbReference type="Proteomes" id="UP000335636"/>
    </source>
</evidence>
<dbReference type="EMBL" id="CABDUW010003834">
    <property type="protein sequence ID" value="VTJ89821.1"/>
    <property type="molecule type" value="Genomic_DNA"/>
</dbReference>
<dbReference type="PROSITE" id="PS01186">
    <property type="entry name" value="EGF_2"/>
    <property type="match status" value="1"/>
</dbReference>
<evidence type="ECO:0000256" key="8">
    <source>
        <dbReference type="SAM" id="Phobius"/>
    </source>
</evidence>
<organism evidence="12 13">
    <name type="scientific">Marmota monax</name>
    <name type="common">Woodchuck</name>
    <dbReference type="NCBI Taxonomy" id="9995"/>
    <lineage>
        <taxon>Eukaryota</taxon>
        <taxon>Metazoa</taxon>
        <taxon>Chordata</taxon>
        <taxon>Craniata</taxon>
        <taxon>Vertebrata</taxon>
        <taxon>Euteleostomi</taxon>
        <taxon>Mammalia</taxon>
        <taxon>Eutheria</taxon>
        <taxon>Euarchontoglires</taxon>
        <taxon>Glires</taxon>
        <taxon>Rodentia</taxon>
        <taxon>Sciuromorpha</taxon>
        <taxon>Sciuridae</taxon>
        <taxon>Xerinae</taxon>
        <taxon>Marmotini</taxon>
        <taxon>Marmota</taxon>
    </lineage>
</organism>
<dbReference type="SUPFAM" id="SSF55486">
    <property type="entry name" value="Metalloproteases ('zincins'), catalytic domain"/>
    <property type="match status" value="1"/>
</dbReference>
<keyword evidence="3 8" id="KW-1133">Transmembrane helix</keyword>
<dbReference type="Pfam" id="PF08516">
    <property type="entry name" value="ADAM_CR"/>
    <property type="match status" value="1"/>
</dbReference>
<feature type="transmembrane region" description="Helical" evidence="8">
    <location>
        <begin position="700"/>
        <end position="724"/>
    </location>
</feature>
<dbReference type="GO" id="GO:0008584">
    <property type="term" value="P:male gonad development"/>
    <property type="evidence" value="ECO:0007669"/>
    <property type="project" value="TreeGrafter"/>
</dbReference>
<keyword evidence="7" id="KW-0245">EGF-like domain</keyword>
<dbReference type="AlphaFoldDB" id="A0A5E4D9K1"/>